<keyword evidence="4" id="KW-0249">Electron transport</keyword>
<organism evidence="9 10">
    <name type="scientific">Cycloclasticus pugetii</name>
    <dbReference type="NCBI Taxonomy" id="34068"/>
    <lineage>
        <taxon>Bacteria</taxon>
        <taxon>Pseudomonadati</taxon>
        <taxon>Pseudomonadota</taxon>
        <taxon>Gammaproteobacteria</taxon>
        <taxon>Thiotrichales</taxon>
        <taxon>Piscirickettsiaceae</taxon>
        <taxon>Cycloclasticus</taxon>
    </lineage>
</organism>
<reference evidence="9 10" key="1">
    <citation type="journal article" date="2013" name="Genome Announc.">
        <title>Genome Sequence of the Pyrene- and Fluoranthene-Degrading Bacterium Cycloclasticus sp. Strain PY97M.</title>
        <authorList>
            <person name="Cui Z."/>
            <person name="Xu G."/>
            <person name="Li Q."/>
            <person name="Gao W."/>
            <person name="Zheng L."/>
        </authorList>
    </citation>
    <scope>NUCLEOTIDE SEQUENCE [LARGE SCALE GENOMIC DNA]</scope>
    <source>
        <strain evidence="9 10">PY97M</strain>
    </source>
</reference>
<sequence>MKRLLVSLLVLGMAFSVTANAAGDVAAGTIKGQTCLGCHGVENYNNAYPTYHVPRLGGQHAGYLVTAMKAYKNGTRTHATMHGNVADLSEQDMQDIAAYFEQDGK</sequence>
<dbReference type="GO" id="GO:0009055">
    <property type="term" value="F:electron transfer activity"/>
    <property type="evidence" value="ECO:0007669"/>
    <property type="project" value="InterPro"/>
</dbReference>
<dbReference type="Pfam" id="PF00034">
    <property type="entry name" value="Cytochrom_C"/>
    <property type="match status" value="1"/>
</dbReference>
<evidence type="ECO:0000256" key="1">
    <source>
        <dbReference type="ARBA" id="ARBA00022448"/>
    </source>
</evidence>
<dbReference type="PANTHER" id="PTHR33751:SF9">
    <property type="entry name" value="CYTOCHROME C4"/>
    <property type="match status" value="1"/>
</dbReference>
<dbReference type="Gene3D" id="1.10.760.10">
    <property type="entry name" value="Cytochrome c-like domain"/>
    <property type="match status" value="1"/>
</dbReference>
<evidence type="ECO:0000256" key="5">
    <source>
        <dbReference type="ARBA" id="ARBA00023004"/>
    </source>
</evidence>
<evidence type="ECO:0000313" key="9">
    <source>
        <dbReference type="EMBL" id="EPD12354.1"/>
    </source>
</evidence>
<dbReference type="InterPro" id="IPR036909">
    <property type="entry name" value="Cyt_c-like_dom_sf"/>
</dbReference>
<dbReference type="Proteomes" id="UP000015462">
    <property type="component" value="Unassembled WGS sequence"/>
</dbReference>
<evidence type="ECO:0000256" key="2">
    <source>
        <dbReference type="ARBA" id="ARBA00022617"/>
    </source>
</evidence>
<dbReference type="GO" id="GO:0046872">
    <property type="term" value="F:metal ion binding"/>
    <property type="evidence" value="ECO:0007669"/>
    <property type="project" value="UniProtKB-KW"/>
</dbReference>
<gene>
    <name evidence="9" type="ORF">L196_10324</name>
</gene>
<dbReference type="PANTHER" id="PTHR33751">
    <property type="entry name" value="CBB3-TYPE CYTOCHROME C OXIDASE SUBUNIT FIXP"/>
    <property type="match status" value="1"/>
</dbReference>
<accession>A0AB33YZT8</accession>
<feature type="domain" description="Cytochrome c" evidence="8">
    <location>
        <begin position="23"/>
        <end position="104"/>
    </location>
</feature>
<evidence type="ECO:0000313" key="10">
    <source>
        <dbReference type="Proteomes" id="UP000015462"/>
    </source>
</evidence>
<name>A0AB33YZT8_9GAMM</name>
<dbReference type="GO" id="GO:0020037">
    <property type="term" value="F:heme binding"/>
    <property type="evidence" value="ECO:0007669"/>
    <property type="project" value="InterPro"/>
</dbReference>
<protein>
    <submittedName>
        <fullName evidence="9">Periplasmic cytochrome type-c oxidoreductase signal peptide protein</fullName>
    </submittedName>
</protein>
<evidence type="ECO:0000256" key="6">
    <source>
        <dbReference type="PROSITE-ProRule" id="PRU00433"/>
    </source>
</evidence>
<keyword evidence="1" id="KW-0813">Transport</keyword>
<feature type="signal peptide" evidence="7">
    <location>
        <begin position="1"/>
        <end position="21"/>
    </location>
</feature>
<dbReference type="InterPro" id="IPR009056">
    <property type="entry name" value="Cyt_c-like_dom"/>
</dbReference>
<dbReference type="EMBL" id="ASHL01000011">
    <property type="protein sequence ID" value="EPD12354.1"/>
    <property type="molecule type" value="Genomic_DNA"/>
</dbReference>
<keyword evidence="5 6" id="KW-0408">Iron</keyword>
<dbReference type="InterPro" id="IPR050597">
    <property type="entry name" value="Cytochrome_c_Oxidase_Subunit"/>
</dbReference>
<evidence type="ECO:0000256" key="4">
    <source>
        <dbReference type="ARBA" id="ARBA00022982"/>
    </source>
</evidence>
<comment type="caution">
    <text evidence="9">The sequence shown here is derived from an EMBL/GenBank/DDBJ whole genome shotgun (WGS) entry which is preliminary data.</text>
</comment>
<evidence type="ECO:0000256" key="3">
    <source>
        <dbReference type="ARBA" id="ARBA00022723"/>
    </source>
</evidence>
<dbReference type="AlphaFoldDB" id="A0AB33YZT8"/>
<feature type="chain" id="PRO_5044313728" evidence="7">
    <location>
        <begin position="22"/>
        <end position="105"/>
    </location>
</feature>
<keyword evidence="3 6" id="KW-0479">Metal-binding</keyword>
<keyword evidence="7" id="KW-0732">Signal</keyword>
<dbReference type="RefSeq" id="WP_015005221.1">
    <property type="nucleotide sequence ID" value="NZ_FQZJ01000006.1"/>
</dbReference>
<proteinExistence type="predicted"/>
<keyword evidence="10" id="KW-1185">Reference proteome</keyword>
<evidence type="ECO:0000256" key="7">
    <source>
        <dbReference type="SAM" id="SignalP"/>
    </source>
</evidence>
<dbReference type="SUPFAM" id="SSF46626">
    <property type="entry name" value="Cytochrome c"/>
    <property type="match status" value="1"/>
</dbReference>
<keyword evidence="2 6" id="KW-0349">Heme</keyword>
<evidence type="ECO:0000259" key="8">
    <source>
        <dbReference type="PROSITE" id="PS51007"/>
    </source>
</evidence>
<dbReference type="PROSITE" id="PS51007">
    <property type="entry name" value="CYTC"/>
    <property type="match status" value="1"/>
</dbReference>